<comment type="caution">
    <text evidence="1">The sequence shown here is derived from an EMBL/GenBank/DDBJ whole genome shotgun (WGS) entry which is preliminary data.</text>
</comment>
<organism evidence="1">
    <name type="scientific">marine sediment metagenome</name>
    <dbReference type="NCBI Taxonomy" id="412755"/>
    <lineage>
        <taxon>unclassified sequences</taxon>
        <taxon>metagenomes</taxon>
        <taxon>ecological metagenomes</taxon>
    </lineage>
</organism>
<dbReference type="AlphaFoldDB" id="X0VB63"/>
<accession>X0VB63</accession>
<proteinExistence type="predicted"/>
<gene>
    <name evidence="1" type="ORF">S01H1_52324</name>
</gene>
<name>X0VB63_9ZZZZ</name>
<sequence length="51" mass="5981">MRTAPDSYPLYRMSDAELLRELKRTMSDTYAISEAHKRERAELIVNLLHTS</sequence>
<reference evidence="1" key="1">
    <citation type="journal article" date="2014" name="Front. Microbiol.">
        <title>High frequency of phylogenetically diverse reductive dehalogenase-homologous genes in deep subseafloor sedimentary metagenomes.</title>
        <authorList>
            <person name="Kawai M."/>
            <person name="Futagami T."/>
            <person name="Toyoda A."/>
            <person name="Takaki Y."/>
            <person name="Nishi S."/>
            <person name="Hori S."/>
            <person name="Arai W."/>
            <person name="Tsubouchi T."/>
            <person name="Morono Y."/>
            <person name="Uchiyama I."/>
            <person name="Ito T."/>
            <person name="Fujiyama A."/>
            <person name="Inagaki F."/>
            <person name="Takami H."/>
        </authorList>
    </citation>
    <scope>NUCLEOTIDE SEQUENCE</scope>
    <source>
        <strain evidence="1">Expedition CK06-06</strain>
    </source>
</reference>
<protein>
    <submittedName>
        <fullName evidence="1">Uncharacterized protein</fullName>
    </submittedName>
</protein>
<dbReference type="EMBL" id="BARS01033815">
    <property type="protein sequence ID" value="GAG15495.1"/>
    <property type="molecule type" value="Genomic_DNA"/>
</dbReference>
<evidence type="ECO:0000313" key="1">
    <source>
        <dbReference type="EMBL" id="GAG15495.1"/>
    </source>
</evidence>